<dbReference type="PIRSF" id="PIRSF001589">
    <property type="entry name" value="Asn_synthetase_glu-h"/>
    <property type="match status" value="1"/>
</dbReference>
<dbReference type="EC" id="6.3.5.4" evidence="3"/>
<dbReference type="Pfam" id="PF00733">
    <property type="entry name" value="Asn_synthase"/>
    <property type="match status" value="1"/>
</dbReference>
<comment type="similarity">
    <text evidence="2">Belongs to the asparagine synthetase family.</text>
</comment>
<dbReference type="Gene3D" id="3.40.50.620">
    <property type="entry name" value="HUPs"/>
    <property type="match status" value="1"/>
</dbReference>
<dbReference type="PROSITE" id="PS51278">
    <property type="entry name" value="GATASE_TYPE_2"/>
    <property type="match status" value="1"/>
</dbReference>
<evidence type="ECO:0000256" key="4">
    <source>
        <dbReference type="ARBA" id="ARBA00022741"/>
    </source>
</evidence>
<dbReference type="PANTHER" id="PTHR43284:SF1">
    <property type="entry name" value="ASPARAGINE SYNTHETASE"/>
    <property type="match status" value="1"/>
</dbReference>
<dbReference type="SUPFAM" id="SSF52402">
    <property type="entry name" value="Adenine nucleotide alpha hydrolases-like"/>
    <property type="match status" value="1"/>
</dbReference>
<gene>
    <name evidence="10" type="primary">asnB</name>
    <name evidence="10" type="ORF">NCTC10913_02759</name>
</gene>
<evidence type="ECO:0000256" key="5">
    <source>
        <dbReference type="ARBA" id="ARBA00022840"/>
    </source>
</evidence>
<dbReference type="InterPro" id="IPR014729">
    <property type="entry name" value="Rossmann-like_a/b/a_fold"/>
</dbReference>
<keyword evidence="10" id="KW-0436">Ligase</keyword>
<dbReference type="InterPro" id="IPR006426">
    <property type="entry name" value="Asn_synth_AEB"/>
</dbReference>
<dbReference type="Proteomes" id="UP000277570">
    <property type="component" value="Unassembled WGS sequence"/>
</dbReference>
<dbReference type="InterPro" id="IPR051786">
    <property type="entry name" value="ASN_synthetase/amidase"/>
</dbReference>
<comment type="caution">
    <text evidence="10">The sequence shown here is derived from an EMBL/GenBank/DDBJ whole genome shotgun (WGS) entry which is preliminary data.</text>
</comment>
<comment type="catalytic activity">
    <reaction evidence="8">
        <text>L-aspartate + L-glutamine + ATP + H2O = L-asparagine + L-glutamate + AMP + diphosphate + H(+)</text>
        <dbReference type="Rhea" id="RHEA:12228"/>
        <dbReference type="ChEBI" id="CHEBI:15377"/>
        <dbReference type="ChEBI" id="CHEBI:15378"/>
        <dbReference type="ChEBI" id="CHEBI:29985"/>
        <dbReference type="ChEBI" id="CHEBI:29991"/>
        <dbReference type="ChEBI" id="CHEBI:30616"/>
        <dbReference type="ChEBI" id="CHEBI:33019"/>
        <dbReference type="ChEBI" id="CHEBI:58048"/>
        <dbReference type="ChEBI" id="CHEBI:58359"/>
        <dbReference type="ChEBI" id="CHEBI:456215"/>
        <dbReference type="EC" id="6.3.5.4"/>
    </reaction>
</comment>
<organism evidence="10 11">
    <name type="scientific">Clostridium carnis</name>
    <dbReference type="NCBI Taxonomy" id="1530"/>
    <lineage>
        <taxon>Bacteria</taxon>
        <taxon>Bacillati</taxon>
        <taxon>Bacillota</taxon>
        <taxon>Clostridia</taxon>
        <taxon>Eubacteriales</taxon>
        <taxon>Clostridiaceae</taxon>
        <taxon>Clostridium</taxon>
    </lineage>
</organism>
<dbReference type="SUPFAM" id="SSF56235">
    <property type="entry name" value="N-terminal nucleophile aminohydrolases (Ntn hydrolases)"/>
    <property type="match status" value="1"/>
</dbReference>
<evidence type="ECO:0000313" key="11">
    <source>
        <dbReference type="Proteomes" id="UP000277570"/>
    </source>
</evidence>
<evidence type="ECO:0000313" key="10">
    <source>
        <dbReference type="EMBL" id="VDG72435.1"/>
    </source>
</evidence>
<sequence length="616" mass="73558">MCGISGFVNKKLKDMSLDKILKDMTKSIEHRGPDGEGYYIEKKFGLGHRRLSIIDLNKNANQPFISERYSLVFNGEIYNYKDLKKELKEYKYLTNSDTEVILAAYDKWGKDCVKYFRGMWAFILYDKNDKIFFCSRDRFGIKPFYYYDNEEYIAFASEIKQFIKLPNWRAIGNKARIHDYFIFSALDHTDETLFKNVRQLLPGHNLIYNLKLNKFTIEEYYNIRNNLNRDVSNNNFKDLIKQSIEEHMISDVSLGACLSGGLDSSTIVVLMNKILEERNDYRKIETVSSCFEDRRYDEQEYIDEVNKAIDAKSYKVFPRYEELFENLDDIIYFQDEPFATTSIFAQWNVFREAATNNIKVMLDGQGADEQLAGYFSFYIAYFNELFLKMEFSKLDNEINKFMNNYDFLSKKQIFDRGFRMQLGSLKDIIKEKMSREGRFSKPIFDLYYEYYEKFNSSIRSIKDFSIYQINNCNLLQLLHYEDRNSMMFSVESRVPFLDHRLVEFVLLSESEEKIKNGMTKVMLRDGMKGILPEKIRNRKDKMGFMTPESIWIRKNRKILKMYFEEGCIFLDEMIDKKVALEWFDEQMKNDKNIDSTIWRIICLSRWIKIFNVEEMI</sequence>
<dbReference type="InterPro" id="IPR017932">
    <property type="entry name" value="GATase_2_dom"/>
</dbReference>
<keyword evidence="6" id="KW-0028">Amino-acid biosynthesis</keyword>
<keyword evidence="4" id="KW-0547">Nucleotide-binding</keyword>
<dbReference type="NCBIfam" id="TIGR01536">
    <property type="entry name" value="asn_synth_AEB"/>
    <property type="match status" value="1"/>
</dbReference>
<dbReference type="InterPro" id="IPR029055">
    <property type="entry name" value="Ntn_hydrolases_N"/>
</dbReference>
<evidence type="ECO:0000256" key="1">
    <source>
        <dbReference type="ARBA" id="ARBA00005187"/>
    </source>
</evidence>
<proteinExistence type="inferred from homology"/>
<evidence type="ECO:0000256" key="6">
    <source>
        <dbReference type="ARBA" id="ARBA00022888"/>
    </source>
</evidence>
<comment type="pathway">
    <text evidence="1">Amino-acid biosynthesis; L-asparagine biosynthesis; L-asparagine from L-aspartate (L-Gln route): step 1/1.</text>
</comment>
<keyword evidence="11" id="KW-1185">Reference proteome</keyword>
<keyword evidence="7" id="KW-0315">Glutamine amidotransferase</keyword>
<protein>
    <recommendedName>
        <fullName evidence="3">asparagine synthase (glutamine-hydrolyzing)</fullName>
        <ecNumber evidence="3">6.3.5.4</ecNumber>
    </recommendedName>
</protein>
<evidence type="ECO:0000256" key="3">
    <source>
        <dbReference type="ARBA" id="ARBA00012737"/>
    </source>
</evidence>
<accession>A0ABY6SVD3</accession>
<dbReference type="CDD" id="cd01991">
    <property type="entry name" value="Asn_synthase_B_C"/>
    <property type="match status" value="1"/>
</dbReference>
<dbReference type="GO" id="GO:0004066">
    <property type="term" value="F:asparagine synthase (glutamine-hydrolyzing) activity"/>
    <property type="evidence" value="ECO:0007669"/>
    <property type="project" value="UniProtKB-EC"/>
</dbReference>
<keyword evidence="5" id="KW-0067">ATP-binding</keyword>
<evidence type="ECO:0000256" key="7">
    <source>
        <dbReference type="ARBA" id="ARBA00022962"/>
    </source>
</evidence>
<dbReference type="CDD" id="cd00712">
    <property type="entry name" value="AsnB"/>
    <property type="match status" value="1"/>
</dbReference>
<evidence type="ECO:0000256" key="2">
    <source>
        <dbReference type="ARBA" id="ARBA00005752"/>
    </source>
</evidence>
<dbReference type="RefSeq" id="WP_125148974.1">
    <property type="nucleotide sequence ID" value="NZ_UYIN01000009.1"/>
</dbReference>
<dbReference type="InterPro" id="IPR001962">
    <property type="entry name" value="Asn_synthase"/>
</dbReference>
<name>A0ABY6SVD3_9CLOT</name>
<keyword evidence="6" id="KW-0061">Asparagine biosynthesis</keyword>
<evidence type="ECO:0000259" key="9">
    <source>
        <dbReference type="PROSITE" id="PS51278"/>
    </source>
</evidence>
<evidence type="ECO:0000256" key="8">
    <source>
        <dbReference type="ARBA" id="ARBA00048741"/>
    </source>
</evidence>
<dbReference type="Pfam" id="PF13537">
    <property type="entry name" value="GATase_7"/>
    <property type="match status" value="1"/>
</dbReference>
<reference evidence="10 11" key="1">
    <citation type="submission" date="2018-11" db="EMBL/GenBank/DDBJ databases">
        <authorList>
            <consortium name="Pathogen Informatics"/>
        </authorList>
    </citation>
    <scope>NUCLEOTIDE SEQUENCE [LARGE SCALE GENOMIC DNA]</scope>
    <source>
        <strain evidence="10 11">NCTC10913</strain>
    </source>
</reference>
<dbReference type="EMBL" id="UYIN01000009">
    <property type="protein sequence ID" value="VDG72435.1"/>
    <property type="molecule type" value="Genomic_DNA"/>
</dbReference>
<feature type="domain" description="Glutamine amidotransferase type-2" evidence="9">
    <location>
        <begin position="2"/>
        <end position="211"/>
    </location>
</feature>
<dbReference type="PANTHER" id="PTHR43284">
    <property type="entry name" value="ASPARAGINE SYNTHETASE (GLUTAMINE-HYDROLYZING)"/>
    <property type="match status" value="1"/>
</dbReference>
<dbReference type="Gene3D" id="3.60.20.10">
    <property type="entry name" value="Glutamine Phosphoribosylpyrophosphate, subunit 1, domain 1"/>
    <property type="match status" value="1"/>
</dbReference>
<dbReference type="InterPro" id="IPR033738">
    <property type="entry name" value="AsnB_N"/>
</dbReference>